<dbReference type="Gene3D" id="3.40.50.300">
    <property type="entry name" value="P-loop containing nucleotide triphosphate hydrolases"/>
    <property type="match status" value="1"/>
</dbReference>
<dbReference type="SUPFAM" id="SSF54980">
    <property type="entry name" value="EF-G C-terminal domain-like"/>
    <property type="match status" value="1"/>
</dbReference>
<keyword evidence="5" id="KW-0648">Protein biosynthesis</keyword>
<evidence type="ECO:0000256" key="5">
    <source>
        <dbReference type="ARBA" id="ARBA00022917"/>
    </source>
</evidence>
<dbReference type="GO" id="GO:0003924">
    <property type="term" value="F:GTPase activity"/>
    <property type="evidence" value="ECO:0007669"/>
    <property type="project" value="InterPro"/>
</dbReference>
<evidence type="ECO:0000256" key="2">
    <source>
        <dbReference type="ARBA" id="ARBA00009978"/>
    </source>
</evidence>
<dbReference type="PROSITE" id="PS00301">
    <property type="entry name" value="G_TR_1"/>
    <property type="match status" value="1"/>
</dbReference>
<evidence type="ECO:0000313" key="9">
    <source>
        <dbReference type="EMBL" id="EFQ83525.1"/>
    </source>
</evidence>
<dbReference type="InterPro" id="IPR053905">
    <property type="entry name" value="EF-G-like_DII"/>
</dbReference>
<dbReference type="InterPro" id="IPR035647">
    <property type="entry name" value="EFG_III/V"/>
</dbReference>
<dbReference type="AlphaFoldDB" id="E2SAX9"/>
<dbReference type="NCBIfam" id="TIGR00503">
    <property type="entry name" value="prfC"/>
    <property type="match status" value="1"/>
</dbReference>
<dbReference type="PROSITE" id="PS51722">
    <property type="entry name" value="G_TR_2"/>
    <property type="match status" value="1"/>
</dbReference>
<dbReference type="InterPro" id="IPR027417">
    <property type="entry name" value="P-loop_NTPase"/>
</dbReference>
<dbReference type="Gene3D" id="2.40.30.10">
    <property type="entry name" value="Translation factors"/>
    <property type="match status" value="1"/>
</dbReference>
<dbReference type="InterPro" id="IPR009000">
    <property type="entry name" value="Transl_B-barrel_sf"/>
</dbReference>
<dbReference type="NCBIfam" id="NF001964">
    <property type="entry name" value="PRK00741.1"/>
    <property type="match status" value="1"/>
</dbReference>
<evidence type="ECO:0000256" key="3">
    <source>
        <dbReference type="ARBA" id="ARBA00022490"/>
    </source>
</evidence>
<evidence type="ECO:0000259" key="8">
    <source>
        <dbReference type="PROSITE" id="PS51722"/>
    </source>
</evidence>
<dbReference type="HOGENOM" id="CLU_002794_2_1_11"/>
<protein>
    <recommendedName>
        <fullName evidence="7">Peptide chain release factor 3</fullName>
    </recommendedName>
</protein>
<dbReference type="EMBL" id="ACLF03000004">
    <property type="protein sequence ID" value="EFQ83525.1"/>
    <property type="molecule type" value="Genomic_DNA"/>
</dbReference>
<dbReference type="Pfam" id="PF00009">
    <property type="entry name" value="GTP_EFTU"/>
    <property type="match status" value="1"/>
</dbReference>
<proteinExistence type="inferred from homology"/>
<dbReference type="InterPro" id="IPR032090">
    <property type="entry name" value="RF3_C"/>
</dbReference>
<dbReference type="Proteomes" id="UP000003111">
    <property type="component" value="Unassembled WGS sequence"/>
</dbReference>
<dbReference type="GO" id="GO:0005525">
    <property type="term" value="F:GTP binding"/>
    <property type="evidence" value="ECO:0007669"/>
    <property type="project" value="UniProtKB-UniRule"/>
</dbReference>
<dbReference type="PANTHER" id="PTHR43556">
    <property type="entry name" value="PEPTIDE CHAIN RELEASE FACTOR RF3"/>
    <property type="match status" value="1"/>
</dbReference>
<dbReference type="InterPro" id="IPR000795">
    <property type="entry name" value="T_Tr_GTP-bd_dom"/>
</dbReference>
<feature type="domain" description="Tr-type G" evidence="8">
    <location>
        <begin position="1"/>
        <end position="249"/>
    </location>
</feature>
<dbReference type="SUPFAM" id="SSF52540">
    <property type="entry name" value="P-loop containing nucleoside triphosphate hydrolases"/>
    <property type="match status" value="1"/>
</dbReference>
<dbReference type="InterPro" id="IPR004548">
    <property type="entry name" value="PrfC"/>
</dbReference>
<keyword evidence="4" id="KW-0547">Nucleotide-binding</keyword>
<evidence type="ECO:0000313" key="10">
    <source>
        <dbReference type="Proteomes" id="UP000003111"/>
    </source>
</evidence>
<keyword evidence="3" id="KW-0963">Cytoplasm</keyword>
<keyword evidence="6" id="KW-0342">GTP-binding</keyword>
<comment type="subcellular location">
    <subcellularLocation>
        <location evidence="1">Cytoplasm</location>
    </subcellularLocation>
</comment>
<dbReference type="GO" id="GO:0005829">
    <property type="term" value="C:cytosol"/>
    <property type="evidence" value="ECO:0007669"/>
    <property type="project" value="TreeGrafter"/>
</dbReference>
<dbReference type="STRING" id="585531.HMPREF0063_11187"/>
<dbReference type="Pfam" id="PF22042">
    <property type="entry name" value="EF-G_D2"/>
    <property type="match status" value="1"/>
</dbReference>
<keyword evidence="10" id="KW-1185">Reference proteome</keyword>
<dbReference type="eggNOG" id="COG4108">
    <property type="taxonomic scope" value="Bacteria"/>
</dbReference>
<dbReference type="PANTHER" id="PTHR43556:SF2">
    <property type="entry name" value="PEPTIDE CHAIN RELEASE FACTOR RF3"/>
    <property type="match status" value="1"/>
</dbReference>
<dbReference type="Pfam" id="PF16658">
    <property type="entry name" value="RF3_C"/>
    <property type="match status" value="1"/>
</dbReference>
<dbReference type="GO" id="GO:0016150">
    <property type="term" value="F:translation release factor activity, codon nonspecific"/>
    <property type="evidence" value="ECO:0007669"/>
    <property type="project" value="TreeGrafter"/>
</dbReference>
<accession>E2SAX9</accession>
<dbReference type="InterPro" id="IPR031157">
    <property type="entry name" value="G_TR_CS"/>
</dbReference>
<dbReference type="InterPro" id="IPR038467">
    <property type="entry name" value="RF3_dom_3_sf"/>
</dbReference>
<reference evidence="9" key="1">
    <citation type="submission" date="2010-08" db="EMBL/GenBank/DDBJ databases">
        <authorList>
            <person name="Muzny D."/>
            <person name="Qin X."/>
            <person name="Buhay C."/>
            <person name="Dugan-Rocha S."/>
            <person name="Ding Y."/>
            <person name="Chen G."/>
            <person name="Hawes A."/>
            <person name="Holder M."/>
            <person name="Jhangiani S."/>
            <person name="Johnson A."/>
            <person name="Khan Z."/>
            <person name="Li Z."/>
            <person name="Liu W."/>
            <person name="Liu X."/>
            <person name="Perez L."/>
            <person name="Shen H."/>
            <person name="Wang Q."/>
            <person name="Watt J."/>
            <person name="Xi L."/>
            <person name="Xin Y."/>
            <person name="Zhou J."/>
            <person name="Deng J."/>
            <person name="Jiang H."/>
            <person name="Liu Y."/>
            <person name="Qu J."/>
            <person name="Song X.-Z."/>
            <person name="Zhang L."/>
            <person name="Villasana D."/>
            <person name="Johnson A."/>
            <person name="Liu J."/>
            <person name="Liyanage D."/>
            <person name="Lorensuhewa L."/>
            <person name="Robinson T."/>
            <person name="Song A."/>
            <person name="Song B.-B."/>
            <person name="Dinh H."/>
            <person name="Thornton R."/>
            <person name="Coyle M."/>
            <person name="Francisco L."/>
            <person name="Jackson L."/>
            <person name="Javaid M."/>
            <person name="Korchina V."/>
            <person name="Kovar C."/>
            <person name="Mata R."/>
            <person name="Mathew T."/>
            <person name="Ngo R."/>
            <person name="Nguyen L."/>
            <person name="Nguyen N."/>
            <person name="Okwuonu G."/>
            <person name="Ongeri F."/>
            <person name="Pham C."/>
            <person name="Simmons D."/>
            <person name="Wilczek-Boney K."/>
            <person name="Hale W."/>
            <person name="Jakkamsetti A."/>
            <person name="Pham P."/>
            <person name="Ruth R."/>
            <person name="San Lucas F."/>
            <person name="Warren J."/>
            <person name="Zhang J."/>
            <person name="Zhao Z."/>
            <person name="Zhou C."/>
            <person name="Zhu D."/>
            <person name="Lee S."/>
            <person name="Bess C."/>
            <person name="Blankenburg K."/>
            <person name="Forbes L."/>
            <person name="Fu Q."/>
            <person name="Gubbala S."/>
            <person name="Hirani K."/>
            <person name="Jayaseelan J.C."/>
            <person name="Lara F."/>
            <person name="Munidasa M."/>
            <person name="Palculict T."/>
            <person name="Patil S."/>
            <person name="Pu L.-L."/>
            <person name="Saada N."/>
            <person name="Tang L."/>
            <person name="Weissenberger G."/>
            <person name="Zhu Y."/>
            <person name="Hemphill L."/>
            <person name="Shang Y."/>
            <person name="Youmans B."/>
            <person name="Ayvaz T."/>
            <person name="Ross M."/>
            <person name="Santibanez J."/>
            <person name="Aqrawi P."/>
            <person name="Gross S."/>
            <person name="Joshi V."/>
            <person name="Fowler G."/>
            <person name="Nazareth L."/>
            <person name="Reid J."/>
            <person name="Worley K."/>
            <person name="Petrosino J."/>
            <person name="Highlander S."/>
            <person name="Gibbs R."/>
        </authorList>
    </citation>
    <scope>NUCLEOTIDE SEQUENCE [LARGE SCALE GENOMIC DNA]</scope>
    <source>
        <strain evidence="9">DSM 15272</strain>
    </source>
</reference>
<organism evidence="9 10">
    <name type="scientific">Aeromicrobium marinum DSM 15272</name>
    <dbReference type="NCBI Taxonomy" id="585531"/>
    <lineage>
        <taxon>Bacteria</taxon>
        <taxon>Bacillati</taxon>
        <taxon>Actinomycetota</taxon>
        <taxon>Actinomycetes</taxon>
        <taxon>Propionibacteriales</taxon>
        <taxon>Nocardioidaceae</taxon>
        <taxon>Aeromicrobium</taxon>
    </lineage>
</organism>
<dbReference type="Gene3D" id="3.30.70.3280">
    <property type="entry name" value="Peptide chain release factor 3, domain III"/>
    <property type="match status" value="1"/>
</dbReference>
<evidence type="ECO:0000256" key="7">
    <source>
        <dbReference type="NCBIfam" id="TIGR00503"/>
    </source>
</evidence>
<evidence type="ECO:0000256" key="4">
    <source>
        <dbReference type="ARBA" id="ARBA00022741"/>
    </source>
</evidence>
<gene>
    <name evidence="9" type="ORF">HMPREF0063_11187</name>
</gene>
<comment type="similarity">
    <text evidence="2">Belongs to the TRAFAC class translation factor GTPase superfamily. Classic translation factor GTPase family. PrfC subfamily.</text>
</comment>
<dbReference type="NCBIfam" id="TIGR00231">
    <property type="entry name" value="small_GTP"/>
    <property type="match status" value="1"/>
</dbReference>
<evidence type="ECO:0000256" key="1">
    <source>
        <dbReference type="ARBA" id="ARBA00004496"/>
    </source>
</evidence>
<dbReference type="SUPFAM" id="SSF50447">
    <property type="entry name" value="Translation proteins"/>
    <property type="match status" value="1"/>
</dbReference>
<dbReference type="PRINTS" id="PR00315">
    <property type="entry name" value="ELONGATNFCT"/>
</dbReference>
<name>E2SAX9_9ACTN</name>
<sequence>MTEALALHARAIGEAGVTHGKAGRRATVSDWMDMEQERGISIASTALQFEYRDHIVNLVDTPGHADFSEDTYRVLSAVDFAVMILDAAKGLEPQTLKLFNVCHRSGIPVITVVNKWDRPGMDPLELLDEIEQRIKIVPTPVTWPIGIAGEFHGVIDRRRDTAVAYTRTAGGATRAGEDDLTADEAAQRFGVDHADALEGVELLESGGHTHDHDRFLAGETTPVLFTSGALNLGVHPLLDCIVELGPAPRPRPAVGGGRREVDDDFSAVVFKVQAGMDSNHRDHVAFARVCSGVFERGVVVTHAQSGRPFATKYALSMFGRDRETADQAYPGDVIGLVNASHLAIGDTLHAGDPVTFPPIPKFAPEHFAVISARDPSRYKQFRRGIEHLDREGVVQVLRSPARGDQAPVLAAVGPMQFEVVTHRLLREFSTETRLDHLPYTMARSFDPTFREDLAGHRGAETFTRSDGTDLILFTDRWRMQSIAREVPHATLETLAADADA</sequence>
<dbReference type="InterPro" id="IPR005225">
    <property type="entry name" value="Small_GTP-bd"/>
</dbReference>
<comment type="caution">
    <text evidence="9">The sequence shown here is derived from an EMBL/GenBank/DDBJ whole genome shotgun (WGS) entry which is preliminary data.</text>
</comment>
<evidence type="ECO:0000256" key="6">
    <source>
        <dbReference type="ARBA" id="ARBA00023134"/>
    </source>
</evidence>